<gene>
    <name evidence="2" type="ORF">H072_798</name>
</gene>
<sequence length="459" mass="52664">MANQNSPSHDGQAVSTATEKGEFADILNLSAYKYAKFCEAEFRYVAAERDLRRSKSESSVFPNIYDRSYARYDNAKKEYDIAAKERHQASDALNTLLSRLFLVSDSRADPVCNHPTDFALHESTKTLADRIQVVELDLKRNNEMCQDLVRQAQEQHLQNDINRLSQNQRDLRRDIDQLNSQCQGVNLLLKLHIKTNIEKAMELDRRTDEMDTRIQKNHTALESAEDAFDKIYQRLEITEQQPRYNKPAHEPSQIRAGDEPMTFLESSMAQIEPRPHKKTPRPPGCEFGSVENIQTYLEDFKETSRAELASRLVPLESVCETVMSKLEQHANEIRDFHVAINKNIQQQARDFDSFNASIVDIQGENISNQERSVALDDQIQGLIMTVKHINKKFDEFSADEIVMKINMSLRNASSKSVTHLQSLLRGVLEKIELVERRLTTVEHLIYPAKTQNQITLSTG</sequence>
<reference evidence="2 3" key="1">
    <citation type="journal article" date="2013" name="PLoS Genet.">
        <title>Genomic mechanisms accounting for the adaptation to parasitism in nematode-trapping fungi.</title>
        <authorList>
            <person name="Meerupati T."/>
            <person name="Andersson K.M."/>
            <person name="Friman E."/>
            <person name="Kumar D."/>
            <person name="Tunlid A."/>
            <person name="Ahren D."/>
        </authorList>
    </citation>
    <scope>NUCLEOTIDE SEQUENCE [LARGE SCALE GENOMIC DNA]</scope>
    <source>
        <strain evidence="2 3">CBS 200.50</strain>
    </source>
</reference>
<name>S8AQQ5_DACHA</name>
<evidence type="ECO:0000313" key="2">
    <source>
        <dbReference type="EMBL" id="EPS45204.1"/>
    </source>
</evidence>
<dbReference type="Proteomes" id="UP000015100">
    <property type="component" value="Unassembled WGS sequence"/>
</dbReference>
<protein>
    <submittedName>
        <fullName evidence="2">Uncharacterized protein</fullName>
    </submittedName>
</protein>
<dbReference type="OrthoDB" id="5427891at2759"/>
<dbReference type="AlphaFoldDB" id="S8AQQ5"/>
<feature type="coiled-coil region" evidence="1">
    <location>
        <begin position="154"/>
        <end position="181"/>
    </location>
</feature>
<keyword evidence="1" id="KW-0175">Coiled coil</keyword>
<proteinExistence type="predicted"/>
<organism evidence="2 3">
    <name type="scientific">Dactylellina haptotyla (strain CBS 200.50)</name>
    <name type="common">Nematode-trapping fungus</name>
    <name type="synonym">Monacrosporium haptotylum</name>
    <dbReference type="NCBI Taxonomy" id="1284197"/>
    <lineage>
        <taxon>Eukaryota</taxon>
        <taxon>Fungi</taxon>
        <taxon>Dikarya</taxon>
        <taxon>Ascomycota</taxon>
        <taxon>Pezizomycotina</taxon>
        <taxon>Orbiliomycetes</taxon>
        <taxon>Orbiliales</taxon>
        <taxon>Orbiliaceae</taxon>
        <taxon>Dactylellina</taxon>
    </lineage>
</organism>
<keyword evidence="3" id="KW-1185">Reference proteome</keyword>
<comment type="caution">
    <text evidence="2">The sequence shown here is derived from an EMBL/GenBank/DDBJ whole genome shotgun (WGS) entry which is preliminary data.</text>
</comment>
<evidence type="ECO:0000256" key="1">
    <source>
        <dbReference type="SAM" id="Coils"/>
    </source>
</evidence>
<dbReference type="EMBL" id="AQGS01000020">
    <property type="protein sequence ID" value="EPS45204.1"/>
    <property type="molecule type" value="Genomic_DNA"/>
</dbReference>
<accession>S8AQQ5</accession>
<reference evidence="3" key="2">
    <citation type="submission" date="2013-04" db="EMBL/GenBank/DDBJ databases">
        <title>Genomic mechanisms accounting for the adaptation to parasitism in nematode-trapping fungi.</title>
        <authorList>
            <person name="Ahren D.G."/>
        </authorList>
    </citation>
    <scope>NUCLEOTIDE SEQUENCE [LARGE SCALE GENOMIC DNA]</scope>
    <source>
        <strain evidence="3">CBS 200.50</strain>
    </source>
</reference>
<evidence type="ECO:0000313" key="3">
    <source>
        <dbReference type="Proteomes" id="UP000015100"/>
    </source>
</evidence>
<dbReference type="HOGENOM" id="CLU_595826_0_0_1"/>